<evidence type="ECO:0000256" key="3">
    <source>
        <dbReference type="ARBA" id="ARBA00022989"/>
    </source>
</evidence>
<organism evidence="6 7">
    <name type="scientific">Malassezia caprae</name>
    <dbReference type="NCBI Taxonomy" id="1381934"/>
    <lineage>
        <taxon>Eukaryota</taxon>
        <taxon>Fungi</taxon>
        <taxon>Dikarya</taxon>
        <taxon>Basidiomycota</taxon>
        <taxon>Ustilaginomycotina</taxon>
        <taxon>Malasseziomycetes</taxon>
        <taxon>Malasseziales</taxon>
        <taxon>Malasseziaceae</taxon>
        <taxon>Malassezia</taxon>
    </lineage>
</organism>
<keyword evidence="3 5" id="KW-1133">Transmembrane helix</keyword>
<sequence>MDLQAFVHKPELGVPVGLFLHALSLLAQLLLPGSSFSGGRRSAGSLRHSSHLFASHKRQVSDASGVRAHTEHLSRLILSQRHAAQRWTSRLLSIALCAVAIYNAYVLFSKHRTYRLWYRNAQDLVRNPHARLEAPPTAAVPRRSWEAWAKYVHVDSHRHMGLLIARQIPIVEWFVPTPLANAARPVDESERIYALRVWDVYEAPLWLFTIYSPAHALWWSVAGSLGLHPVMTWLVTAVLLALFSAQAYMLAREYEALLKDRQLLQAEMLHEYDEKARKVY</sequence>
<evidence type="ECO:0008006" key="8">
    <source>
        <dbReference type="Google" id="ProtNLM"/>
    </source>
</evidence>
<proteinExistence type="predicted"/>
<dbReference type="Pfam" id="PF10332">
    <property type="entry name" value="DUF2418"/>
    <property type="match status" value="1"/>
</dbReference>
<dbReference type="Proteomes" id="UP001220961">
    <property type="component" value="Chromosome 3"/>
</dbReference>
<dbReference type="EMBL" id="CP119910">
    <property type="protein sequence ID" value="WFD19654.1"/>
    <property type="molecule type" value="Genomic_DNA"/>
</dbReference>
<reference evidence="6" key="1">
    <citation type="submission" date="2023-03" db="EMBL/GenBank/DDBJ databases">
        <title>Mating type loci evolution in Malassezia.</title>
        <authorList>
            <person name="Coelho M.A."/>
        </authorList>
    </citation>
    <scope>NUCLEOTIDE SEQUENCE</scope>
    <source>
        <strain evidence="6">CBS 10434</strain>
    </source>
</reference>
<evidence type="ECO:0000256" key="1">
    <source>
        <dbReference type="ARBA" id="ARBA00004127"/>
    </source>
</evidence>
<dbReference type="GO" id="GO:0043007">
    <property type="term" value="P:maintenance of rDNA"/>
    <property type="evidence" value="ECO:0007669"/>
    <property type="project" value="TreeGrafter"/>
</dbReference>
<feature type="transmembrane region" description="Helical" evidence="5">
    <location>
        <begin position="230"/>
        <end position="251"/>
    </location>
</feature>
<feature type="transmembrane region" description="Helical" evidence="5">
    <location>
        <begin position="12"/>
        <end position="31"/>
    </location>
</feature>
<dbReference type="InterPro" id="IPR018819">
    <property type="entry name" value="Nur1/Mug154"/>
</dbReference>
<evidence type="ECO:0000313" key="6">
    <source>
        <dbReference type="EMBL" id="WFD19654.1"/>
    </source>
</evidence>
<evidence type="ECO:0000256" key="2">
    <source>
        <dbReference type="ARBA" id="ARBA00022692"/>
    </source>
</evidence>
<name>A0AAF0E7A3_9BASI</name>
<keyword evidence="4 5" id="KW-0472">Membrane</keyword>
<dbReference type="GO" id="GO:0012505">
    <property type="term" value="C:endomembrane system"/>
    <property type="evidence" value="ECO:0007669"/>
    <property type="project" value="UniProtKB-SubCell"/>
</dbReference>
<comment type="subcellular location">
    <subcellularLocation>
        <location evidence="1">Endomembrane system</location>
        <topology evidence="1">Multi-pass membrane protein</topology>
    </subcellularLocation>
</comment>
<dbReference type="PANTHER" id="PTHR28293:SF1">
    <property type="entry name" value="NUCLEAR RIM PROTEIN 1"/>
    <property type="match status" value="1"/>
</dbReference>
<dbReference type="GO" id="GO:0007096">
    <property type="term" value="P:regulation of exit from mitosis"/>
    <property type="evidence" value="ECO:0007669"/>
    <property type="project" value="TreeGrafter"/>
</dbReference>
<evidence type="ECO:0000256" key="5">
    <source>
        <dbReference type="SAM" id="Phobius"/>
    </source>
</evidence>
<evidence type="ECO:0000313" key="7">
    <source>
        <dbReference type="Proteomes" id="UP001220961"/>
    </source>
</evidence>
<protein>
    <recommendedName>
        <fullName evidence="8">Nuclear rim protein 1</fullName>
    </recommendedName>
</protein>
<accession>A0AAF0E7A3</accession>
<feature type="transmembrane region" description="Helical" evidence="5">
    <location>
        <begin position="91"/>
        <end position="108"/>
    </location>
</feature>
<keyword evidence="2 5" id="KW-0812">Transmembrane</keyword>
<evidence type="ECO:0000256" key="4">
    <source>
        <dbReference type="ARBA" id="ARBA00023136"/>
    </source>
</evidence>
<gene>
    <name evidence="6" type="ORF">MCAP1_001890</name>
</gene>
<keyword evidence="7" id="KW-1185">Reference proteome</keyword>
<dbReference type="AlphaFoldDB" id="A0AAF0E7A3"/>
<dbReference type="PANTHER" id="PTHR28293">
    <property type="entry name" value="NUCLEAR RIM PROTEIN 1"/>
    <property type="match status" value="1"/>
</dbReference>